<organism evidence="2 3">
    <name type="scientific">Zhongshania aliphaticivorans</name>
    <dbReference type="NCBI Taxonomy" id="1470434"/>
    <lineage>
        <taxon>Bacteria</taxon>
        <taxon>Pseudomonadati</taxon>
        <taxon>Pseudomonadota</taxon>
        <taxon>Gammaproteobacteria</taxon>
        <taxon>Cellvibrionales</taxon>
        <taxon>Spongiibacteraceae</taxon>
        <taxon>Zhongshania</taxon>
    </lineage>
</organism>
<reference evidence="2 3" key="1">
    <citation type="submission" date="2015-12" db="EMBL/GenBank/DDBJ databases">
        <authorList>
            <person name="Shamseldin A."/>
            <person name="Moawad H."/>
            <person name="Abd El-Rahim W.M."/>
            <person name="Sadowsky M.J."/>
        </authorList>
    </citation>
    <scope>NUCLEOTIDE SEQUENCE [LARGE SCALE GENOMIC DNA]</scope>
    <source>
        <strain evidence="2 3">SM2</strain>
    </source>
</reference>
<proteinExistence type="predicted"/>
<name>A0A127M621_9GAMM</name>
<accession>A0A127M621</accession>
<evidence type="ECO:0000313" key="2">
    <source>
        <dbReference type="EMBL" id="AMO68649.1"/>
    </source>
</evidence>
<dbReference type="EMBL" id="CP014544">
    <property type="protein sequence ID" value="AMO68649.1"/>
    <property type="molecule type" value="Genomic_DNA"/>
</dbReference>
<sequence>MSEYQYYEFIAIDEPLTSKQMAELRSCSSRAHITSSSFVNDYQWGDLKANPVDWMRRYFDAHVYVANWCTCILYLRLPKSVFDVGTFRDFKTETTFTATQTKTHWLLEWGLDESDDYERFALENGHGWMGRLAPLRDELLGGDLRPLYLGWLAGVSAGEVSEKSMEPEPPPGLSRLSAAQQSLADFLEIDADLLTAAGLADPGVAKSNSKSDVELDAWLAALPEVEKNAMLKLLLTGHAQRAERELKRQFLAWRREQSSGEKSAMPRRKVADLHKLAASATEVRKQQAAIQYKKAEAERQAERETYLRTLAADFNRHWRTADNHAKRGIASAYDEVKRTLVDLSDAYVLCATRADFDRRLTQFMTRHGKRGALVRRLVEVGLWQK</sequence>
<keyword evidence="1" id="KW-0175">Coiled coil</keyword>
<dbReference type="STRING" id="1470434.AZF00_10225"/>
<gene>
    <name evidence="2" type="ORF">AZF00_10225</name>
</gene>
<dbReference type="Proteomes" id="UP000074119">
    <property type="component" value="Chromosome"/>
</dbReference>
<evidence type="ECO:0000313" key="3">
    <source>
        <dbReference type="Proteomes" id="UP000074119"/>
    </source>
</evidence>
<dbReference type="KEGG" id="zal:AZF00_10225"/>
<dbReference type="AlphaFoldDB" id="A0A127M621"/>
<evidence type="ECO:0000256" key="1">
    <source>
        <dbReference type="SAM" id="Coils"/>
    </source>
</evidence>
<dbReference type="RefSeq" id="WP_008249773.1">
    <property type="nucleotide sequence ID" value="NZ_CP014544.1"/>
</dbReference>
<feature type="coiled-coil region" evidence="1">
    <location>
        <begin position="278"/>
        <end position="305"/>
    </location>
</feature>
<protein>
    <submittedName>
        <fullName evidence="2">Uncharacterized protein</fullName>
    </submittedName>
</protein>